<dbReference type="InterPro" id="IPR023347">
    <property type="entry name" value="Lysozyme_dom_sf"/>
</dbReference>
<evidence type="ECO:0000313" key="9">
    <source>
        <dbReference type="Proteomes" id="UP001055634"/>
    </source>
</evidence>
<feature type="region of interest" description="Disordered" evidence="6">
    <location>
        <begin position="2331"/>
        <end position="2358"/>
    </location>
</feature>
<feature type="compositionally biased region" description="Low complexity" evidence="6">
    <location>
        <begin position="1289"/>
        <end position="1311"/>
    </location>
</feature>
<keyword evidence="2 4" id="KW-0929">Antimicrobial</keyword>
<dbReference type="Gene3D" id="1.10.530.40">
    <property type="match status" value="1"/>
</dbReference>
<evidence type="ECO:0000259" key="7">
    <source>
        <dbReference type="Pfam" id="PF20155"/>
    </source>
</evidence>
<keyword evidence="9" id="KW-1185">Reference proteome</keyword>
<dbReference type="Pfam" id="PF00959">
    <property type="entry name" value="Phage_lysozyme"/>
    <property type="match status" value="1"/>
</dbReference>
<proteinExistence type="inferred from homology"/>
<accession>A0A9E7N1Z4</accession>
<keyword evidence="5" id="KW-0175">Coiled coil</keyword>
<dbReference type="EC" id="3.2.1.17" evidence="4"/>
<feature type="domain" description="Tape measure protein N-terminal" evidence="7">
    <location>
        <begin position="370"/>
        <end position="534"/>
    </location>
</feature>
<dbReference type="GO" id="GO:0042742">
    <property type="term" value="P:defense response to bacterium"/>
    <property type="evidence" value="ECO:0007669"/>
    <property type="project" value="UniProtKB-KW"/>
</dbReference>
<comment type="catalytic activity">
    <reaction evidence="4">
        <text>Hydrolysis of (1-&gt;4)-beta-linkages between N-acetylmuramic acid and N-acetyl-D-glucosamine residues in a peptidoglycan and between N-acetyl-D-glucosamine residues in chitodextrins.</text>
        <dbReference type="EC" id="3.2.1.17"/>
    </reaction>
</comment>
<feature type="region of interest" description="Disordered" evidence="6">
    <location>
        <begin position="1035"/>
        <end position="1055"/>
    </location>
</feature>
<evidence type="ECO:0000313" key="8">
    <source>
        <dbReference type="EMBL" id="UTC28376.1"/>
    </source>
</evidence>
<keyword evidence="4" id="KW-0378">Hydrolase</keyword>
<feature type="region of interest" description="Disordered" evidence="6">
    <location>
        <begin position="1280"/>
        <end position="1314"/>
    </location>
</feature>
<organism evidence="8 9">
    <name type="scientific">Brevundimonas phage vB_BpoS-Gurke</name>
    <dbReference type="NCBI Taxonomy" id="2948599"/>
    <lineage>
        <taxon>Viruses</taxon>
        <taxon>Duplodnaviria</taxon>
        <taxon>Heunggongvirae</taxon>
        <taxon>Uroviricota</taxon>
        <taxon>Caudoviricetes</taxon>
        <taxon>Jeanschmidtviridae</taxon>
        <taxon>Kikimoravirus</taxon>
        <taxon>Kikimoravirus gurke</taxon>
    </lineage>
</organism>
<dbReference type="GO" id="GO:0016998">
    <property type="term" value="P:cell wall macromolecule catabolic process"/>
    <property type="evidence" value="ECO:0007669"/>
    <property type="project" value="InterPro"/>
</dbReference>
<evidence type="ECO:0000256" key="4">
    <source>
        <dbReference type="RuleBase" id="RU003788"/>
    </source>
</evidence>
<dbReference type="Proteomes" id="UP001055634">
    <property type="component" value="Segment"/>
</dbReference>
<dbReference type="Pfam" id="PF20155">
    <property type="entry name" value="TMP_3"/>
    <property type="match status" value="1"/>
</dbReference>
<keyword evidence="3 4" id="KW-0081">Bacteriolytic enzyme</keyword>
<protein>
    <recommendedName>
        <fullName evidence="4">Lysozyme</fullName>
        <ecNumber evidence="4">3.2.1.17</ecNumber>
    </recommendedName>
</protein>
<dbReference type="GO" id="GO:0009253">
    <property type="term" value="P:peptidoglycan catabolic process"/>
    <property type="evidence" value="ECO:0007669"/>
    <property type="project" value="InterPro"/>
</dbReference>
<feature type="region of interest" description="Disordered" evidence="6">
    <location>
        <begin position="1062"/>
        <end position="1081"/>
    </location>
</feature>
<keyword evidence="1" id="KW-1245">Viral tail assembly</keyword>
<dbReference type="GO" id="GO:0003796">
    <property type="term" value="F:lysozyme activity"/>
    <property type="evidence" value="ECO:0007669"/>
    <property type="project" value="UniProtKB-EC"/>
</dbReference>
<dbReference type="InterPro" id="IPR023346">
    <property type="entry name" value="Lysozyme-like_dom_sf"/>
</dbReference>
<evidence type="ECO:0000256" key="5">
    <source>
        <dbReference type="SAM" id="Coils"/>
    </source>
</evidence>
<sequence length="2358" mass="248396">MDTQPLKLKIDSGQAQADLAALARALDSAGAAAGRMSAGLTSGMAGADRAIKGSMSTMERFAQTSALINKIKVNGDGLKTVAEFARVMNMVARTKEIEATKLNSWRKFVEMGALTSRLRMDAGAAMALTQFASAMDRAARARDISASKMGSWVKFIEVATRASHLRGGGAQAMVGMNMFAQAMDNAARARAIPQAKLKSWVDFITIAARVQNLKFNPQVAQALRAFGDSLVGLKAPGKASIDRLDKLFKVLANAKRIPSAVQIARDLDMVAAAAGRASHALDRLPMRLRASMGGSGAGMGRMMRDTATGADAAGKSFRQFGTQAESAGKRTYTLGERLRGLNHRFDLAYQAGTAFSLLFSSFTIGGMIKSVYDASVEMMKLDKAMLFSTKSFEGSKRASAEFIATVFDMGLALDQVAEPFGRFTISAGAVGMSAADSSAIFKSVTQTLQVVGASAEQTGYAMYGLTQMIQKGKVSSEEFNRQIGEQIPGNAEAGRRALEKMTGQAVTMQQFFKKMSLGEIMSPEFTKLWAQELNNMFAPLMGMIRDRPDVAINRLGTALTVFRVAIGKSGFVQEIGIQFNRLADMIGKTEDGVFKLNPKFQELADKLGRNLADAMRAAGDAMVWLATNFDKVLFVAKTVATLFIARTFLSWGQAAFNTASSIQGLTKALFGLKMAQDAVASSDMRGAVAQTAQAAAGSKKARAAAAASNLALTGADMASIIQSRNEAGRAPTNVAGSVSRRTAFASAGITGVNDFARPAGAQGSGAVAFGRRVPRAAMAADAAASGAGAAAASTRAAASSATAMSGLAVAGRALGAVFGVLGIAAVATGAALSILSDKSTEIAGVGVKFIDITNGALDVIGRKFVDWWNTTFNTTKSFGDIIHDMGRPMKAMVDSLIWMGEIIGDTVGIFINLGKAVVALVNRDWGGAKDAVDQIKKDWSDNNIFDRNVVDARTRETNVATLVSANERLAQDLANAESERNAREGARILAERAAAEKQESAAAMQLEAAKMMARSMETPTVGTVMQRIGDIVSGKFLRDNPKPGTGAGAAGSAGVTAATGGTTQGAASAGSGDGGDSLPAMRYRRTLSGKTFTGTSPEEMYMAVFSELNKGGNESYAKQMAEETREMARNEQLRYAVSRRRNGNAGDMALGMIRQHEGFRADRYWDVNAYRAGYGSDTITDPNTGRVSRVTANTRGVTRDQAEADLRRRVMTEFVPSAERAVGKEQWAALPAATQAALTSVTYNYGSLPNSVARAAKTGDTATIAQAVEALGVHNNGVNARRRSEEAAAIRSGSTTPGDLTGAGAAAAQGPGDDEPAWMKAWNKRNNDYKSLQAFLSLPDPASQAVGRASAMAEQLNDLAINDEKRIAEYGQESSIFSPENLKQIEKGWKRVGKEISDSLNPISVGNRKMKEQNDLLSLTLRGRGIEAEWQEKINDLREDGYDIPMMQDEAQWAKHINDLRATGLEIQADSLNVAKQQWEAERARGKVLEQELRLMETINEARLRVNAGGATRRDAYFADLVNQSAEGGSYEQKLANLDPAQLALMNQTADVQDMADRAEALRSMAVDTSELMASATMSASQQAFRSTYREALSALTGMTSASLAEMEAQASESMKGLASGVAKLREELENQPGFQRWVNALEPFDKRMQDIKGQFLDGLSEGITGELMGEDVDWSSIGKQIQREMMKASVDQAIGDVMGLFGIKRGGAQLSPDASATVEALTANHNDLKTALESASQSLVSAITSREDTREAQEAAVEQQRKLVEDQVSALRMAATALEKIASGLAEGGIVRKVFDEAAMDSREQAMALESGNGYTASGVAIPNLDMLKPTTQVATAPAPFDVQTTLDRVFNGLGLPPINISGATTDAADEAMIARAASRTGQMTPERALQGAIPSPSATLGVRRDTSTLFQRVGRVFGQNWGGNETDVRNATTAQATTAVTAGPIALAQGDAGASTGNDAAASALIQAAQALAAVPTAFGQVTSTFAAHLEKWGHSLTAFDEAIAKLASSGGGSGGGMPSMMGGGDATSGFTFEGVPFASDLTGLYADGGYVSGRGGPRSDDINARLSNGEFVINAAATAQNRGLLEAINSGKAYAAGGYVDGLPAFAGGGFFSNLGTMMKPSNVMSGMFGKGKNGKYDGPMSWMGQLFGKGNSMEDRMGAGLTGLSQIAAIANLLKKPAAPEKLPDPVKGVIGEHRAVTVDATEIAAHENPIASIINMGMNMLTGGTWGKVAAYRQMASSAFGAVKNAFADGGYVSSSGAGAVNWASLPHYAEGTPNTSGGMPAVVHPNEAIIPLSGGRKVPVDMSGMETGGGMTQVTSNITVIAPNPDAFRKSQGSIQRQQNRDMKRASTRNLN</sequence>
<dbReference type="GO" id="GO:0031640">
    <property type="term" value="P:killing of cells of another organism"/>
    <property type="evidence" value="ECO:0007669"/>
    <property type="project" value="UniProtKB-KW"/>
</dbReference>
<comment type="similarity">
    <text evidence="4">Belongs to the glycosyl hydrolase 24 family.</text>
</comment>
<gene>
    <name evidence="8" type="ORF">GURKE_03500</name>
</gene>
<name>A0A9E7N1Z4_9CAUD</name>
<keyword evidence="4" id="KW-0326">Glycosidase</keyword>
<dbReference type="EMBL" id="ON529850">
    <property type="protein sequence ID" value="UTC28376.1"/>
    <property type="molecule type" value="Genomic_DNA"/>
</dbReference>
<evidence type="ECO:0000256" key="3">
    <source>
        <dbReference type="ARBA" id="ARBA00022638"/>
    </source>
</evidence>
<evidence type="ECO:0000256" key="6">
    <source>
        <dbReference type="SAM" id="MobiDB-lite"/>
    </source>
</evidence>
<dbReference type="SUPFAM" id="SSF53955">
    <property type="entry name" value="Lysozyme-like"/>
    <property type="match status" value="1"/>
</dbReference>
<dbReference type="GO" id="GO:0098003">
    <property type="term" value="P:viral tail assembly"/>
    <property type="evidence" value="ECO:0007669"/>
    <property type="project" value="UniProtKB-KW"/>
</dbReference>
<reference evidence="8" key="1">
    <citation type="submission" date="2022-04" db="EMBL/GenBank/DDBJ databases">
        <authorList>
            <person name="Friedrich I."/>
            <person name="Schneider D."/>
            <person name="Poehlein A."/>
            <person name="Hertel R."/>
            <person name="Daniel R."/>
        </authorList>
    </citation>
    <scope>NUCLEOTIDE SEQUENCE</scope>
</reference>
<evidence type="ECO:0000256" key="2">
    <source>
        <dbReference type="ARBA" id="ARBA00022529"/>
    </source>
</evidence>
<dbReference type="InterPro" id="IPR013491">
    <property type="entry name" value="Tape_meas_N"/>
</dbReference>
<feature type="coiled-coil region" evidence="5">
    <location>
        <begin position="959"/>
        <end position="986"/>
    </location>
</feature>
<keyword evidence="1" id="KW-1188">Viral release from host cell</keyword>
<dbReference type="NCBIfam" id="TIGR02675">
    <property type="entry name" value="tape_meas_nterm"/>
    <property type="match status" value="1"/>
</dbReference>
<evidence type="ECO:0000256" key="1">
    <source>
        <dbReference type="ARBA" id="ARBA00022465"/>
    </source>
</evidence>
<dbReference type="InterPro" id="IPR002196">
    <property type="entry name" value="Glyco_hydro_24"/>
</dbReference>